<dbReference type="GO" id="GO:0006402">
    <property type="term" value="P:mRNA catabolic process"/>
    <property type="evidence" value="ECO:0007669"/>
    <property type="project" value="InterPro"/>
</dbReference>
<reference evidence="2 4" key="2">
    <citation type="journal article" date="2014" name="BMC Genomics">
        <title>An improved genome release (version Mt4.0) for the model legume Medicago truncatula.</title>
        <authorList>
            <person name="Tang H."/>
            <person name="Krishnakumar V."/>
            <person name="Bidwell S."/>
            <person name="Rosen B."/>
            <person name="Chan A."/>
            <person name="Zhou S."/>
            <person name="Gentzbittel L."/>
            <person name="Childs K.L."/>
            <person name="Yandell M."/>
            <person name="Gundlach H."/>
            <person name="Mayer K.F."/>
            <person name="Schwartz D.C."/>
            <person name="Town C.D."/>
        </authorList>
    </citation>
    <scope>GENOME REANNOTATION</scope>
    <source>
        <strain evidence="3 4">cv. Jemalong A17</strain>
    </source>
</reference>
<dbReference type="InterPro" id="IPR016024">
    <property type="entry name" value="ARM-type_fold"/>
</dbReference>
<evidence type="ECO:0000256" key="1">
    <source>
        <dbReference type="ARBA" id="ARBA00006385"/>
    </source>
</evidence>
<name>G7K8L3_MEDTR</name>
<dbReference type="EMBL" id="CM001221">
    <property type="protein sequence ID" value="AET00566.2"/>
    <property type="molecule type" value="Genomic_DNA"/>
</dbReference>
<dbReference type="GO" id="GO:0017148">
    <property type="term" value="P:negative regulation of translation"/>
    <property type="evidence" value="ECO:0000318"/>
    <property type="project" value="GO_Central"/>
</dbReference>
<dbReference type="InterPro" id="IPR011989">
    <property type="entry name" value="ARM-like"/>
</dbReference>
<organism evidence="2 4">
    <name type="scientific">Medicago truncatula</name>
    <name type="common">Barrel medic</name>
    <name type="synonym">Medicago tribuloides</name>
    <dbReference type="NCBI Taxonomy" id="3880"/>
    <lineage>
        <taxon>Eukaryota</taxon>
        <taxon>Viridiplantae</taxon>
        <taxon>Streptophyta</taxon>
        <taxon>Embryophyta</taxon>
        <taxon>Tracheophyta</taxon>
        <taxon>Spermatophyta</taxon>
        <taxon>Magnoliopsida</taxon>
        <taxon>eudicotyledons</taxon>
        <taxon>Gunneridae</taxon>
        <taxon>Pentapetalae</taxon>
        <taxon>rosids</taxon>
        <taxon>fabids</taxon>
        <taxon>Fabales</taxon>
        <taxon>Fabaceae</taxon>
        <taxon>Papilionoideae</taxon>
        <taxon>50 kb inversion clade</taxon>
        <taxon>NPAAA clade</taxon>
        <taxon>Hologalegina</taxon>
        <taxon>IRL clade</taxon>
        <taxon>Trifolieae</taxon>
        <taxon>Medicago</taxon>
    </lineage>
</organism>
<protein>
    <submittedName>
        <fullName evidence="2">Cell differentiation RCD1-like protein</fullName>
    </submittedName>
</protein>
<dbReference type="AlphaFoldDB" id="G7K8L3"/>
<evidence type="ECO:0000313" key="3">
    <source>
        <dbReference type="EnsemblPlants" id="AET00566"/>
    </source>
</evidence>
<dbReference type="GO" id="GO:0000932">
    <property type="term" value="C:P-body"/>
    <property type="evidence" value="ECO:0000318"/>
    <property type="project" value="GO_Central"/>
</dbReference>
<accession>A0A0C3XU77</accession>
<reference evidence="2 4" key="1">
    <citation type="journal article" date="2011" name="Nature">
        <title>The Medicago genome provides insight into the evolution of rhizobial symbioses.</title>
        <authorList>
            <person name="Young N.D."/>
            <person name="Debelle F."/>
            <person name="Oldroyd G.E."/>
            <person name="Geurts R."/>
            <person name="Cannon S.B."/>
            <person name="Udvardi M.K."/>
            <person name="Benedito V.A."/>
            <person name="Mayer K.F."/>
            <person name="Gouzy J."/>
            <person name="Schoof H."/>
            <person name="Van de Peer Y."/>
            <person name="Proost S."/>
            <person name="Cook D.R."/>
            <person name="Meyers B.C."/>
            <person name="Spannagl M."/>
            <person name="Cheung F."/>
            <person name="De Mita S."/>
            <person name="Krishnakumar V."/>
            <person name="Gundlach H."/>
            <person name="Zhou S."/>
            <person name="Mudge J."/>
            <person name="Bharti A.K."/>
            <person name="Murray J.D."/>
            <person name="Naoumkina M.A."/>
            <person name="Rosen B."/>
            <person name="Silverstein K.A."/>
            <person name="Tang H."/>
            <person name="Rombauts S."/>
            <person name="Zhao P.X."/>
            <person name="Zhou P."/>
            <person name="Barbe V."/>
            <person name="Bardou P."/>
            <person name="Bechner M."/>
            <person name="Bellec A."/>
            <person name="Berger A."/>
            <person name="Berges H."/>
            <person name="Bidwell S."/>
            <person name="Bisseling T."/>
            <person name="Choisne N."/>
            <person name="Couloux A."/>
            <person name="Denny R."/>
            <person name="Deshpande S."/>
            <person name="Dai X."/>
            <person name="Doyle J.J."/>
            <person name="Dudez A.M."/>
            <person name="Farmer A.D."/>
            <person name="Fouteau S."/>
            <person name="Franken C."/>
            <person name="Gibelin C."/>
            <person name="Gish J."/>
            <person name="Goldstein S."/>
            <person name="Gonzalez A.J."/>
            <person name="Green P.J."/>
            <person name="Hallab A."/>
            <person name="Hartog M."/>
            <person name="Hua A."/>
            <person name="Humphray S.J."/>
            <person name="Jeong D.H."/>
            <person name="Jing Y."/>
            <person name="Jocker A."/>
            <person name="Kenton S.M."/>
            <person name="Kim D.J."/>
            <person name="Klee K."/>
            <person name="Lai H."/>
            <person name="Lang C."/>
            <person name="Lin S."/>
            <person name="Macmil S.L."/>
            <person name="Magdelenat G."/>
            <person name="Matthews L."/>
            <person name="McCorrison J."/>
            <person name="Monaghan E.L."/>
            <person name="Mun J.H."/>
            <person name="Najar F.Z."/>
            <person name="Nicholson C."/>
            <person name="Noirot C."/>
            <person name="O'Bleness M."/>
            <person name="Paule C.R."/>
            <person name="Poulain J."/>
            <person name="Prion F."/>
            <person name="Qin B."/>
            <person name="Qu C."/>
            <person name="Retzel E.F."/>
            <person name="Riddle C."/>
            <person name="Sallet E."/>
            <person name="Samain S."/>
            <person name="Samson N."/>
            <person name="Sanders I."/>
            <person name="Saurat O."/>
            <person name="Scarpelli C."/>
            <person name="Schiex T."/>
            <person name="Segurens B."/>
            <person name="Severin A.J."/>
            <person name="Sherrier D.J."/>
            <person name="Shi R."/>
            <person name="Sims S."/>
            <person name="Singer S.R."/>
            <person name="Sinharoy S."/>
            <person name="Sterck L."/>
            <person name="Viollet A."/>
            <person name="Wang B.B."/>
            <person name="Wang K."/>
            <person name="Wang M."/>
            <person name="Wang X."/>
            <person name="Warfsmann J."/>
            <person name="Weissenbach J."/>
            <person name="White D.D."/>
            <person name="White J.D."/>
            <person name="Wiley G.B."/>
            <person name="Wincker P."/>
            <person name="Xing Y."/>
            <person name="Yang L."/>
            <person name="Yao Z."/>
            <person name="Ying F."/>
            <person name="Zhai J."/>
            <person name="Zhou L."/>
            <person name="Zuber A."/>
            <person name="Denarie J."/>
            <person name="Dixon R.A."/>
            <person name="May G.D."/>
            <person name="Schwartz D.C."/>
            <person name="Rogers J."/>
            <person name="Quetier F."/>
            <person name="Town C.D."/>
            <person name="Roe B.A."/>
        </authorList>
    </citation>
    <scope>NUCLEOTIDE SEQUENCE [LARGE SCALE GENOMIC DNA]</scope>
    <source>
        <strain evidence="2">A17</strain>
        <strain evidence="3 4">cv. Jemalong A17</strain>
    </source>
</reference>
<dbReference type="Gene3D" id="1.25.10.10">
    <property type="entry name" value="Leucine-rich Repeat Variant"/>
    <property type="match status" value="2"/>
</dbReference>
<dbReference type="EnsemblPlants" id="AET00566">
    <property type="protein sequence ID" value="AET00566"/>
    <property type="gene ID" value="MTR_5g093460"/>
</dbReference>
<accession>G7K8L3</accession>
<dbReference type="SUPFAM" id="SSF48371">
    <property type="entry name" value="ARM repeat"/>
    <property type="match status" value="1"/>
</dbReference>
<comment type="similarity">
    <text evidence="1">Belongs to the CNOT9 family.</text>
</comment>
<proteinExistence type="inferred from homology"/>
<dbReference type="STRING" id="3880.G7K8L3"/>
<reference evidence="3" key="3">
    <citation type="submission" date="2015-04" db="UniProtKB">
        <authorList>
            <consortium name="EnsemblPlants"/>
        </authorList>
    </citation>
    <scope>IDENTIFICATION</scope>
    <source>
        <strain evidence="3">cv. Jemalong A17</strain>
    </source>
</reference>
<dbReference type="Pfam" id="PF04078">
    <property type="entry name" value="Rcd1"/>
    <property type="match status" value="2"/>
</dbReference>
<dbReference type="HOGENOM" id="CLU_627584_0_0_1"/>
<dbReference type="GO" id="GO:0030015">
    <property type="term" value="C:CCR4-NOT core complex"/>
    <property type="evidence" value="ECO:0000318"/>
    <property type="project" value="GO_Central"/>
</dbReference>
<gene>
    <name evidence="2" type="ordered locus">MTR_5g093460</name>
</gene>
<dbReference type="eggNOG" id="KOG3036">
    <property type="taxonomic scope" value="Eukaryota"/>
</dbReference>
<sequence>MASMERLVIELSNPDLRENALRVLSKDGLFPELAPLLWNSYGTIAIFLQEITSIYPTIQLLNLTQAQSTRVCNVLALLQCVASHSGTKMSFLDANMPLYFYPFLQTISELAQFEHFRLVSLGVIGVLVKIENSSPRSMSTKSDASFAAPLEASTQFNTTAHRMVDMKRLVIELRNPDLRANALHVLSKMTSFQELAPLLWNSFGTITILVQEIISIYPTLSSENLTPTQSTRMCDVLALLMCVASHPTTKMSFLNANMHLYLYPFLQTTSELTQYEWLRLGSLGVIGALVKVNTKEVMSFLLPNEIIPLCLGCMENDKEPSKSVGTFIIQKMLLDNAGLAYVCDTAEQFFTVARVFDMMLSSLKNQHSPRLLKLIIRCYSRLSEHSRARDALTSCLPNMLKDFNFINCLYEDSTTWRCIKKLYENLGMNQASLVPSG</sequence>
<evidence type="ECO:0000313" key="2">
    <source>
        <dbReference type="EMBL" id="AET00566.2"/>
    </source>
</evidence>
<dbReference type="InterPro" id="IPR007216">
    <property type="entry name" value="CNOT9"/>
</dbReference>
<evidence type="ECO:0000313" key="4">
    <source>
        <dbReference type="Proteomes" id="UP000002051"/>
    </source>
</evidence>
<dbReference type="PaxDb" id="3880-AET00566"/>
<keyword evidence="4" id="KW-1185">Reference proteome</keyword>
<dbReference type="PANTHER" id="PTHR12262">
    <property type="entry name" value="CCR4-NOT TRANSCRIPTION COMPLEX SUBUNIT 9"/>
    <property type="match status" value="1"/>
</dbReference>
<dbReference type="Proteomes" id="UP000002051">
    <property type="component" value="Chromosome 5"/>
</dbReference>